<keyword evidence="4" id="KW-1185">Reference proteome</keyword>
<proteinExistence type="inferred from homology"/>
<sequence>FVFLFAAEHYSAPQPTSTELQQWPSCSEDQPIVKNCLKPANGTVSELKSSPGYSIADLATSSLMGLVATIKDHITKPTAMAQGRVAHLIEWKGWSSGQQGWGGPSQQDDEQYSDLTDELKEARFAAGVAEQFALAEASLSAWSSMEMAEEPNGSAAVLQDRPFLPQFLADGSQRLYSSTLDSSNDISPFTPPSSLQLRPQARPEEEGSPRDAPPEPAALACFSFPGEGEQVAERPLLLRRRSRGEPLTHGDKSLRHADSSSLSEDEVFYN</sequence>
<evidence type="ECO:0000256" key="2">
    <source>
        <dbReference type="SAM" id="MobiDB-lite"/>
    </source>
</evidence>
<dbReference type="Pfam" id="PF15010">
    <property type="entry name" value="FAM131"/>
    <property type="match status" value="1"/>
</dbReference>
<comment type="similarity">
    <text evidence="1">Belongs to the FAM131 family.</text>
</comment>
<evidence type="ECO:0000313" key="3">
    <source>
        <dbReference type="EMBL" id="MBN3325978.1"/>
    </source>
</evidence>
<dbReference type="EMBL" id="JAAWVO010078268">
    <property type="protein sequence ID" value="MBN3325978.1"/>
    <property type="molecule type" value="Genomic_DNA"/>
</dbReference>
<reference evidence="3" key="1">
    <citation type="journal article" date="2021" name="Cell">
        <title>Tracing the genetic footprints of vertebrate landing in non-teleost ray-finned fishes.</title>
        <authorList>
            <person name="Bi X."/>
            <person name="Wang K."/>
            <person name="Yang L."/>
            <person name="Pan H."/>
            <person name="Jiang H."/>
            <person name="Wei Q."/>
            <person name="Fang M."/>
            <person name="Yu H."/>
            <person name="Zhu C."/>
            <person name="Cai Y."/>
            <person name="He Y."/>
            <person name="Gan X."/>
            <person name="Zeng H."/>
            <person name="Yu D."/>
            <person name="Zhu Y."/>
            <person name="Jiang H."/>
            <person name="Qiu Q."/>
            <person name="Yang H."/>
            <person name="Zhang Y.E."/>
            <person name="Wang W."/>
            <person name="Zhu M."/>
            <person name="He S."/>
            <person name="Zhang G."/>
        </authorList>
    </citation>
    <scope>NUCLEOTIDE SEQUENCE</scope>
    <source>
        <strain evidence="3">Allg_001</strain>
    </source>
</reference>
<dbReference type="Proteomes" id="UP000736164">
    <property type="component" value="Unassembled WGS sequence"/>
</dbReference>
<dbReference type="PANTHER" id="PTHR15736">
    <property type="entry name" value="PROTEIN FAM131B-RELATED"/>
    <property type="match status" value="1"/>
</dbReference>
<feature type="non-terminal residue" evidence="3">
    <location>
        <position position="270"/>
    </location>
</feature>
<organism evidence="3 4">
    <name type="scientific">Atractosteus spatula</name>
    <name type="common">Alligator gar</name>
    <name type="synonym">Lepisosteus spatula</name>
    <dbReference type="NCBI Taxonomy" id="7917"/>
    <lineage>
        <taxon>Eukaryota</taxon>
        <taxon>Metazoa</taxon>
        <taxon>Chordata</taxon>
        <taxon>Craniata</taxon>
        <taxon>Vertebrata</taxon>
        <taxon>Euteleostomi</taxon>
        <taxon>Actinopterygii</taxon>
        <taxon>Neopterygii</taxon>
        <taxon>Holostei</taxon>
        <taxon>Semionotiformes</taxon>
        <taxon>Lepisosteidae</taxon>
        <taxon>Atractosteus</taxon>
    </lineage>
</organism>
<gene>
    <name evidence="3" type="primary">Fam131c</name>
    <name evidence="3" type="ORF">GTO95_0001919</name>
</gene>
<protein>
    <submittedName>
        <fullName evidence="3">F131C protein</fullName>
    </submittedName>
</protein>
<accession>A0A8J7PDP4</accession>
<evidence type="ECO:0000313" key="4">
    <source>
        <dbReference type="Proteomes" id="UP000736164"/>
    </source>
</evidence>
<feature type="compositionally biased region" description="Polar residues" evidence="2">
    <location>
        <begin position="179"/>
        <end position="197"/>
    </location>
</feature>
<dbReference type="InterPro" id="IPR026782">
    <property type="entry name" value="FAM131"/>
</dbReference>
<name>A0A8J7PDP4_ATRSP</name>
<evidence type="ECO:0000256" key="1">
    <source>
        <dbReference type="ARBA" id="ARBA00010635"/>
    </source>
</evidence>
<feature type="compositionally biased region" description="Basic and acidic residues" evidence="2">
    <location>
        <begin position="201"/>
        <end position="213"/>
    </location>
</feature>
<feature type="compositionally biased region" description="Basic and acidic residues" evidence="2">
    <location>
        <begin position="243"/>
        <end position="258"/>
    </location>
</feature>
<dbReference type="PANTHER" id="PTHR15736:SF2">
    <property type="entry name" value="PROTEIN FAM131C"/>
    <property type="match status" value="1"/>
</dbReference>
<feature type="non-terminal residue" evidence="3">
    <location>
        <position position="1"/>
    </location>
</feature>
<feature type="region of interest" description="Disordered" evidence="2">
    <location>
        <begin position="179"/>
        <end position="270"/>
    </location>
</feature>
<dbReference type="AlphaFoldDB" id="A0A8J7PDP4"/>
<comment type="caution">
    <text evidence="3">The sequence shown here is derived from an EMBL/GenBank/DDBJ whole genome shotgun (WGS) entry which is preliminary data.</text>
</comment>